<feature type="chain" id="PRO_5038843441" description="Peptidylprolyl isomerase" evidence="1">
    <location>
        <begin position="18"/>
        <end position="288"/>
    </location>
</feature>
<dbReference type="RefSeq" id="WP_205293117.1">
    <property type="nucleotide sequence ID" value="NZ_CP074406.1"/>
</dbReference>
<evidence type="ECO:0000313" key="3">
    <source>
        <dbReference type="Proteomes" id="UP000663791"/>
    </source>
</evidence>
<dbReference type="PROSITE" id="PS51257">
    <property type="entry name" value="PROKAR_LIPOPROTEIN"/>
    <property type="match status" value="1"/>
</dbReference>
<dbReference type="Proteomes" id="UP000663791">
    <property type="component" value="Unassembled WGS sequence"/>
</dbReference>
<evidence type="ECO:0000313" key="2">
    <source>
        <dbReference type="EMBL" id="MBM9461796.1"/>
    </source>
</evidence>
<keyword evidence="3" id="KW-1185">Reference proteome</keyword>
<reference evidence="2" key="1">
    <citation type="submission" date="2021-01" db="EMBL/GenBank/DDBJ databases">
        <title>Novel species in genus Nocardioides.</title>
        <authorList>
            <person name="Zhang G."/>
        </authorList>
    </citation>
    <scope>NUCLEOTIDE SEQUENCE</scope>
    <source>
        <strain evidence="2">Zg-536</strain>
    </source>
</reference>
<sequence length="288" mass="29556">MTITKTFLSAATITALAGIVTACGTASETPRATQDPASTRTLDVPRVAVSGRYKPPADGPARDLIDHQAAVSSSASSINFETGLAEFLPRQQFSIDGGPPAPASRGILVGEIVSVAPGSGYALLDADGKPDPDAEGGTPVPFDDSRAMWRVVVVTVKVDHALTTAPAGGCDPNDSDGCTAQFGYPIYSADPGNDVKGLRALGDVVVVLDPKRSYPKIAKDLPAVARGGALLGDIDARGVIGFPALGEENESFVGAHDTVASLVKQAEKATPPVIRVTVDLETGTIKRG</sequence>
<evidence type="ECO:0000256" key="1">
    <source>
        <dbReference type="SAM" id="SignalP"/>
    </source>
</evidence>
<gene>
    <name evidence="2" type="ORF">JK386_18050</name>
</gene>
<dbReference type="AlphaFoldDB" id="A0A938YD38"/>
<comment type="caution">
    <text evidence="2">The sequence shown here is derived from an EMBL/GenBank/DDBJ whole genome shotgun (WGS) entry which is preliminary data.</text>
</comment>
<name>A0A938YD38_9ACTN</name>
<evidence type="ECO:0008006" key="4">
    <source>
        <dbReference type="Google" id="ProtNLM"/>
    </source>
</evidence>
<feature type="signal peptide" evidence="1">
    <location>
        <begin position="1"/>
        <end position="17"/>
    </location>
</feature>
<accession>A0A938YD38</accession>
<dbReference type="EMBL" id="JAERTX010000030">
    <property type="protein sequence ID" value="MBM9461796.1"/>
    <property type="molecule type" value="Genomic_DNA"/>
</dbReference>
<organism evidence="2 3">
    <name type="scientific">Nocardioides faecalis</name>
    <dbReference type="NCBI Taxonomy" id="2803858"/>
    <lineage>
        <taxon>Bacteria</taxon>
        <taxon>Bacillati</taxon>
        <taxon>Actinomycetota</taxon>
        <taxon>Actinomycetes</taxon>
        <taxon>Propionibacteriales</taxon>
        <taxon>Nocardioidaceae</taxon>
        <taxon>Nocardioides</taxon>
    </lineage>
</organism>
<proteinExistence type="predicted"/>
<keyword evidence="1" id="KW-0732">Signal</keyword>
<protein>
    <recommendedName>
        <fullName evidence="4">Peptidylprolyl isomerase</fullName>
    </recommendedName>
</protein>